<dbReference type="EMBL" id="HBUF01444371">
    <property type="protein sequence ID" value="CAG6743194.1"/>
    <property type="molecule type" value="Transcribed_RNA"/>
</dbReference>
<organism evidence="2">
    <name type="scientific">Cacopsylla melanoneura</name>
    <dbReference type="NCBI Taxonomy" id="428564"/>
    <lineage>
        <taxon>Eukaryota</taxon>
        <taxon>Metazoa</taxon>
        <taxon>Ecdysozoa</taxon>
        <taxon>Arthropoda</taxon>
        <taxon>Hexapoda</taxon>
        <taxon>Insecta</taxon>
        <taxon>Pterygota</taxon>
        <taxon>Neoptera</taxon>
        <taxon>Paraneoptera</taxon>
        <taxon>Hemiptera</taxon>
        <taxon>Sternorrhyncha</taxon>
        <taxon>Psylloidea</taxon>
        <taxon>Psyllidae</taxon>
        <taxon>Psyllinae</taxon>
        <taxon>Cacopsylla</taxon>
    </lineage>
</organism>
<dbReference type="AlphaFoldDB" id="A0A8D8Z907"/>
<protein>
    <submittedName>
        <fullName evidence="2">Uncharacterized protein</fullName>
    </submittedName>
</protein>
<sequence length="133" mass="15131">MSTKRMFTITLPILPIWVMSHKDCIEPMPSPGHLAILLIGKSVQMIARIKYYIPSRTIQKPSIRTTMLSHIPVHVMKITKSTKIPVVATMTTREISMGRLVKFQMVIALKVNKRFETDLFLTKITTLATNPIL</sequence>
<keyword evidence="1" id="KW-0732">Signal</keyword>
<evidence type="ECO:0000256" key="1">
    <source>
        <dbReference type="SAM" id="SignalP"/>
    </source>
</evidence>
<feature type="signal peptide" evidence="1">
    <location>
        <begin position="1"/>
        <end position="20"/>
    </location>
</feature>
<evidence type="ECO:0000313" key="2">
    <source>
        <dbReference type="EMBL" id="CAG6743194.1"/>
    </source>
</evidence>
<proteinExistence type="predicted"/>
<dbReference type="EMBL" id="HBUF01444373">
    <property type="protein sequence ID" value="CAG6743199.1"/>
    <property type="molecule type" value="Transcribed_RNA"/>
</dbReference>
<feature type="chain" id="PRO_5036262720" evidence="1">
    <location>
        <begin position="21"/>
        <end position="133"/>
    </location>
</feature>
<reference evidence="2" key="1">
    <citation type="submission" date="2021-05" db="EMBL/GenBank/DDBJ databases">
        <authorList>
            <person name="Alioto T."/>
            <person name="Alioto T."/>
            <person name="Gomez Garrido J."/>
        </authorList>
    </citation>
    <scope>NUCLEOTIDE SEQUENCE</scope>
</reference>
<accession>A0A8D8Z907</accession>
<name>A0A8D8Z907_9HEMI</name>